<dbReference type="GO" id="GO:0016787">
    <property type="term" value="F:hydrolase activity"/>
    <property type="evidence" value="ECO:0007669"/>
    <property type="project" value="InterPro"/>
</dbReference>
<gene>
    <name evidence="3" type="ORF">UFOPK2310_00921</name>
</gene>
<reference evidence="3" key="1">
    <citation type="submission" date="2020-05" db="EMBL/GenBank/DDBJ databases">
        <authorList>
            <person name="Chiriac C."/>
            <person name="Salcher M."/>
            <person name="Ghai R."/>
            <person name="Kavagutti S V."/>
        </authorList>
    </citation>
    <scope>NUCLEOTIDE SEQUENCE</scope>
</reference>
<evidence type="ECO:0000259" key="2">
    <source>
        <dbReference type="Pfam" id="PF05378"/>
    </source>
</evidence>
<proteinExistence type="predicted"/>
<organism evidence="3">
    <name type="scientific">freshwater metagenome</name>
    <dbReference type="NCBI Taxonomy" id="449393"/>
    <lineage>
        <taxon>unclassified sequences</taxon>
        <taxon>metagenomes</taxon>
        <taxon>ecological metagenomes</taxon>
    </lineage>
</organism>
<feature type="domain" description="Hydantoinase/oxoprolinase N-terminal" evidence="2">
    <location>
        <begin position="8"/>
        <end position="177"/>
    </location>
</feature>
<dbReference type="Pfam" id="PF05378">
    <property type="entry name" value="Hydant_A_N"/>
    <property type="match status" value="1"/>
</dbReference>
<feature type="domain" description="Hydantoinase A/oxoprolinase" evidence="1">
    <location>
        <begin position="198"/>
        <end position="368"/>
    </location>
</feature>
<dbReference type="PANTHER" id="PTHR11365:SF10">
    <property type="entry name" value="HYDANTOINASE_OXOPROLINASE"/>
    <property type="match status" value="1"/>
</dbReference>
<dbReference type="Pfam" id="PF01968">
    <property type="entry name" value="Hydantoinase_A"/>
    <property type="match status" value="1"/>
</dbReference>
<dbReference type="Gene3D" id="3.30.420.40">
    <property type="match status" value="1"/>
</dbReference>
<sequence>MASGFDLRLGIDVGGTNTDAVVLDRDNKVIAKTKQSTTADVTTGIKNAIDAVASAGSIEVSRLSHVMLGTTHATNAVLERQRLQRVAVLRVGAPSSTAVRPMYGWPEDLVAAVGGISQVVGGGFEYTGREVVPFDFAATTEFFESAAGKVDAVAISAFFSPISSAHEIAAAAIAREVLGEDIPISLSHEIGSLGLLPRENATILNAALTGVARAVAAALTEALGEHGITASVLFAQNDGTLMALEYAVRFPILTIGSGPANSIRGAAFLTGLTDALVADVGGTSTDFGMLVNGFPRESAVAVEIGGVSTNFRMPDVLSIPLGGGTRVRELDGALTLGPDSVGFRLPQEALVFGGSTTTLSDAAVHAGRAKIGDVLPPAELAELLTRAINESDAAVAEGVDRMKVGRAGINLIVVGGGSVLIPDTLPGVDKVLRPENYDVANAIGAAIAQVSGRWEEVVSMAGGRDAAIAAACEQAKERAILAGADPEHLEIVEIDEIPLSYLTEPVARLSVKAVGPLGRV</sequence>
<dbReference type="InterPro" id="IPR002821">
    <property type="entry name" value="Hydantoinase_A"/>
</dbReference>
<protein>
    <submittedName>
        <fullName evidence="3">Unannotated protein</fullName>
    </submittedName>
</protein>
<evidence type="ECO:0000259" key="1">
    <source>
        <dbReference type="Pfam" id="PF01968"/>
    </source>
</evidence>
<dbReference type="EMBL" id="CAEZWW010000104">
    <property type="protein sequence ID" value="CAB4676275.1"/>
    <property type="molecule type" value="Genomic_DNA"/>
</dbReference>
<dbReference type="InterPro" id="IPR045079">
    <property type="entry name" value="Oxoprolinase-like"/>
</dbReference>
<dbReference type="InterPro" id="IPR043129">
    <property type="entry name" value="ATPase_NBD"/>
</dbReference>
<dbReference type="SUPFAM" id="SSF53067">
    <property type="entry name" value="Actin-like ATPase domain"/>
    <property type="match status" value="2"/>
</dbReference>
<dbReference type="AlphaFoldDB" id="A0A6J6MUN9"/>
<accession>A0A6J6MUN9</accession>
<dbReference type="InterPro" id="IPR008040">
    <property type="entry name" value="Hydant_A_N"/>
</dbReference>
<dbReference type="PANTHER" id="PTHR11365">
    <property type="entry name" value="5-OXOPROLINASE RELATED"/>
    <property type="match status" value="1"/>
</dbReference>
<evidence type="ECO:0000313" key="3">
    <source>
        <dbReference type="EMBL" id="CAB4676275.1"/>
    </source>
</evidence>
<name>A0A6J6MUN9_9ZZZZ</name>